<comment type="caution">
    <text evidence="2">The sequence shown here is derived from an EMBL/GenBank/DDBJ whole genome shotgun (WGS) entry which is preliminary data.</text>
</comment>
<evidence type="ECO:0000313" key="2">
    <source>
        <dbReference type="EMBL" id="GBP89826.1"/>
    </source>
</evidence>
<evidence type="ECO:0000313" key="3">
    <source>
        <dbReference type="Proteomes" id="UP000299102"/>
    </source>
</evidence>
<gene>
    <name evidence="2" type="ORF">EVAR_44856_1</name>
</gene>
<sequence>MFEGGEGGDQRNVTMRDEEQVKGFVMSNPKYENEKRKEEFFSIISSRVKRALEPPDSRWSSRLMDSQPPRTQQRIVGLLIRSSIIYGGRIDGGEARWRKEGERATGILTHRMKRRSGILSVGPVRIYISTDSHQMLKH</sequence>
<organism evidence="2 3">
    <name type="scientific">Eumeta variegata</name>
    <name type="common">Bagworm moth</name>
    <name type="synonym">Eumeta japonica</name>
    <dbReference type="NCBI Taxonomy" id="151549"/>
    <lineage>
        <taxon>Eukaryota</taxon>
        <taxon>Metazoa</taxon>
        <taxon>Ecdysozoa</taxon>
        <taxon>Arthropoda</taxon>
        <taxon>Hexapoda</taxon>
        <taxon>Insecta</taxon>
        <taxon>Pterygota</taxon>
        <taxon>Neoptera</taxon>
        <taxon>Endopterygota</taxon>
        <taxon>Lepidoptera</taxon>
        <taxon>Glossata</taxon>
        <taxon>Ditrysia</taxon>
        <taxon>Tineoidea</taxon>
        <taxon>Psychidae</taxon>
        <taxon>Oiketicinae</taxon>
        <taxon>Eumeta</taxon>
    </lineage>
</organism>
<accession>A0A4C1ZMX3</accession>
<dbReference type="EMBL" id="BGZK01002033">
    <property type="protein sequence ID" value="GBP89826.1"/>
    <property type="molecule type" value="Genomic_DNA"/>
</dbReference>
<dbReference type="Proteomes" id="UP000299102">
    <property type="component" value="Unassembled WGS sequence"/>
</dbReference>
<reference evidence="2 3" key="1">
    <citation type="journal article" date="2019" name="Commun. Biol.">
        <title>The bagworm genome reveals a unique fibroin gene that provides high tensile strength.</title>
        <authorList>
            <person name="Kono N."/>
            <person name="Nakamura H."/>
            <person name="Ohtoshi R."/>
            <person name="Tomita M."/>
            <person name="Numata K."/>
            <person name="Arakawa K."/>
        </authorList>
    </citation>
    <scope>NUCLEOTIDE SEQUENCE [LARGE SCALE GENOMIC DNA]</scope>
</reference>
<dbReference type="AlphaFoldDB" id="A0A4C1ZMX3"/>
<proteinExistence type="predicted"/>
<name>A0A4C1ZMX3_EUMVA</name>
<evidence type="ECO:0000256" key="1">
    <source>
        <dbReference type="SAM" id="MobiDB-lite"/>
    </source>
</evidence>
<protein>
    <submittedName>
        <fullName evidence="2">Uncharacterized protein</fullName>
    </submittedName>
</protein>
<feature type="region of interest" description="Disordered" evidence="1">
    <location>
        <begin position="1"/>
        <end position="28"/>
    </location>
</feature>
<keyword evidence="3" id="KW-1185">Reference proteome</keyword>